<dbReference type="EMBL" id="JAAXKZ010000113">
    <property type="protein sequence ID" value="NMH94472.1"/>
    <property type="molecule type" value="Genomic_DNA"/>
</dbReference>
<dbReference type="AlphaFoldDB" id="A0A848DNY3"/>
<feature type="region of interest" description="Disordered" evidence="1">
    <location>
        <begin position="1"/>
        <end position="40"/>
    </location>
</feature>
<feature type="transmembrane region" description="Helical" evidence="2">
    <location>
        <begin position="46"/>
        <end position="65"/>
    </location>
</feature>
<keyword evidence="2" id="KW-1133">Transmembrane helix</keyword>
<keyword evidence="2" id="KW-0812">Transmembrane</keyword>
<protein>
    <submittedName>
        <fullName evidence="3">Uncharacterized protein</fullName>
    </submittedName>
</protein>
<comment type="caution">
    <text evidence="3">The sequence shown here is derived from an EMBL/GenBank/DDBJ whole genome shotgun (WGS) entry which is preliminary data.</text>
</comment>
<name>A0A848DNY3_9PSEU</name>
<evidence type="ECO:0000256" key="1">
    <source>
        <dbReference type="SAM" id="MobiDB-lite"/>
    </source>
</evidence>
<organism evidence="3 4">
    <name type="scientific">Pseudonocardia bannensis</name>
    <dbReference type="NCBI Taxonomy" id="630973"/>
    <lineage>
        <taxon>Bacteria</taxon>
        <taxon>Bacillati</taxon>
        <taxon>Actinomycetota</taxon>
        <taxon>Actinomycetes</taxon>
        <taxon>Pseudonocardiales</taxon>
        <taxon>Pseudonocardiaceae</taxon>
        <taxon>Pseudonocardia</taxon>
    </lineage>
</organism>
<keyword evidence="4" id="KW-1185">Reference proteome</keyword>
<evidence type="ECO:0000313" key="4">
    <source>
        <dbReference type="Proteomes" id="UP000586918"/>
    </source>
</evidence>
<sequence length="272" mass="28365">MTSPQGPYGQQQFQQYPQYPPPGWQMPTQRQGEPPLPPKKRKKWPFVLGGIFALVILLGAIANLGGGTSSSTNTAAPVRTTAPYAAVVPAVPTPTQAPDAPPQTFNGTGDQVVTLSSPRDVAVVSFDCRACKGNVVVKADSDLLVNEIGAYTGPTIYGQTGASTRDPLTRLQINAKGSWTLTVGGLSSARIVDAVPVDGKGDDVLLIRSAKDTATFTHSGKSNFTVIVTSDDRGTDLVVNEIGKYSGTVILPAANGDSLLVAITADGAWTMA</sequence>
<evidence type="ECO:0000256" key="2">
    <source>
        <dbReference type="SAM" id="Phobius"/>
    </source>
</evidence>
<evidence type="ECO:0000313" key="3">
    <source>
        <dbReference type="EMBL" id="NMH94472.1"/>
    </source>
</evidence>
<keyword evidence="2" id="KW-0472">Membrane</keyword>
<proteinExistence type="predicted"/>
<dbReference type="Proteomes" id="UP000586918">
    <property type="component" value="Unassembled WGS sequence"/>
</dbReference>
<accession>A0A848DNY3</accession>
<feature type="compositionally biased region" description="Low complexity" evidence="1">
    <location>
        <begin position="1"/>
        <end position="17"/>
    </location>
</feature>
<reference evidence="3 4" key="1">
    <citation type="submission" date="2020-04" db="EMBL/GenBank/DDBJ databases">
        <authorList>
            <person name="Klaysubun C."/>
            <person name="Duangmal K."/>
            <person name="Lipun K."/>
        </authorList>
    </citation>
    <scope>NUCLEOTIDE SEQUENCE [LARGE SCALE GENOMIC DNA]</scope>
    <source>
        <strain evidence="3 4">DSM 45300</strain>
    </source>
</reference>
<gene>
    <name evidence="3" type="ORF">HF519_23420</name>
</gene>